<dbReference type="SUPFAM" id="SSF55785">
    <property type="entry name" value="PYP-like sensor domain (PAS domain)"/>
    <property type="match status" value="1"/>
</dbReference>
<dbReference type="InterPro" id="IPR031967">
    <property type="entry name" value="PhoR_single_Cache-like_dom"/>
</dbReference>
<dbReference type="Pfam" id="PF00672">
    <property type="entry name" value="HAMP"/>
    <property type="match status" value="1"/>
</dbReference>
<dbReference type="FunFam" id="1.10.287.130:FF:000008">
    <property type="entry name" value="Two-component sensor histidine kinase"/>
    <property type="match status" value="1"/>
</dbReference>
<dbReference type="SMART" id="SM00388">
    <property type="entry name" value="HisKA"/>
    <property type="match status" value="1"/>
</dbReference>
<dbReference type="PANTHER" id="PTHR45453">
    <property type="entry name" value="PHOSPHATE REGULON SENSOR PROTEIN PHOR"/>
    <property type="match status" value="1"/>
</dbReference>
<keyword evidence="7" id="KW-0547">Nucleotide-binding</keyword>
<dbReference type="SUPFAM" id="SSF55874">
    <property type="entry name" value="ATPase domain of HSP90 chaperone/DNA topoisomerase II/histidine kinase"/>
    <property type="match status" value="1"/>
</dbReference>
<dbReference type="Gene3D" id="1.10.287.130">
    <property type="match status" value="1"/>
</dbReference>
<dbReference type="EMBL" id="RAPK01000007">
    <property type="protein sequence ID" value="RKD75738.1"/>
    <property type="molecule type" value="Genomic_DNA"/>
</dbReference>
<dbReference type="EC" id="2.7.13.3" evidence="3"/>
<keyword evidence="16" id="KW-1185">Reference proteome</keyword>
<dbReference type="Gene3D" id="6.10.340.10">
    <property type="match status" value="1"/>
</dbReference>
<evidence type="ECO:0000256" key="2">
    <source>
        <dbReference type="ARBA" id="ARBA00004651"/>
    </source>
</evidence>
<keyword evidence="4" id="KW-1003">Cell membrane</keyword>
<name>A0A419V710_9BACL</name>
<dbReference type="Pfam" id="PF00512">
    <property type="entry name" value="HisKA"/>
    <property type="match status" value="1"/>
</dbReference>
<dbReference type="InterPro" id="IPR035965">
    <property type="entry name" value="PAS-like_dom_sf"/>
</dbReference>
<evidence type="ECO:0000256" key="5">
    <source>
        <dbReference type="ARBA" id="ARBA00022553"/>
    </source>
</evidence>
<dbReference type="InterPro" id="IPR003594">
    <property type="entry name" value="HATPase_dom"/>
</dbReference>
<proteinExistence type="predicted"/>
<evidence type="ECO:0000256" key="10">
    <source>
        <dbReference type="ARBA" id="ARBA00023012"/>
    </source>
</evidence>
<dbReference type="CDD" id="cd06225">
    <property type="entry name" value="HAMP"/>
    <property type="match status" value="1"/>
</dbReference>
<dbReference type="SUPFAM" id="SSF158472">
    <property type="entry name" value="HAMP domain-like"/>
    <property type="match status" value="1"/>
</dbReference>
<dbReference type="SUPFAM" id="SSF47384">
    <property type="entry name" value="Homodimeric domain of signal transducing histidine kinase"/>
    <property type="match status" value="1"/>
</dbReference>
<keyword evidence="5" id="KW-0597">Phosphoprotein</keyword>
<dbReference type="NCBIfam" id="NF046044">
    <property type="entry name" value="PnpS"/>
    <property type="match status" value="1"/>
</dbReference>
<dbReference type="OrthoDB" id="9813151at2"/>
<dbReference type="PROSITE" id="PS50885">
    <property type="entry name" value="HAMP"/>
    <property type="match status" value="1"/>
</dbReference>
<sequence length="583" mass="66179">MKRFRTRLILGIITAIFFVLVSLGFLISNLMQGYYTDQLVERLSKEARFTATAITELNQEEWQAFADRVEEDLEVRVTILNNNGGVIGDSTAEASEMENHLERPEIQNAGEADGYHIRVSETSGERLLYYAEPFEDGYVRLAFPMDQVEAVNTQLYWIITASFAVAFIIISTIAFRIANQMTAPIDEVSSVARELAKGNFKARAYSNSKDEIGQLTRSMNMTAYNLDQITSSYQSQQERLEALIDHMGSGLIFISNRGDITLINQYCKDIFEVDTDEWLDYLYYEVIEEKNLIKLIQEIFLTEVKVRDQVQLAAASGIKHYDVYGAPILGDQDKIRGIVLVMHDISELKKLENVRKDFVANVSHELKTPVTSLKGFAETLLDGAMHDPELTRQFLEIIWNESDRLQDLISDLLELSRIEQEHFNLYMQDIAPLSLIGEAVSLLRPKFESKSHHIDIQCDENIVMRGDAGRLKQVMINLVDNAISYTPDHGSIQILITQSETETLWRIQDSGIGIAKEEQPRIFERFYRVDKARSRNSGGTGLGLAIVKHLVEAHKGKIRVESQVGEGTAFIISFPSHTSRQDF</sequence>
<dbReference type="Pfam" id="PF02518">
    <property type="entry name" value="HATPase_c"/>
    <property type="match status" value="1"/>
</dbReference>
<evidence type="ECO:0000256" key="1">
    <source>
        <dbReference type="ARBA" id="ARBA00000085"/>
    </source>
</evidence>
<dbReference type="PANTHER" id="PTHR45453:SF1">
    <property type="entry name" value="PHOSPHATE REGULON SENSOR PROTEIN PHOR"/>
    <property type="match status" value="1"/>
</dbReference>
<dbReference type="GO" id="GO:0005886">
    <property type="term" value="C:plasma membrane"/>
    <property type="evidence" value="ECO:0007669"/>
    <property type="project" value="UniProtKB-SubCell"/>
</dbReference>
<feature type="domain" description="Histidine kinase" evidence="13">
    <location>
        <begin position="361"/>
        <end position="578"/>
    </location>
</feature>
<dbReference type="AlphaFoldDB" id="A0A419V710"/>
<evidence type="ECO:0000313" key="16">
    <source>
        <dbReference type="Proteomes" id="UP000285120"/>
    </source>
</evidence>
<dbReference type="InterPro" id="IPR013767">
    <property type="entry name" value="PAS_fold"/>
</dbReference>
<dbReference type="GO" id="GO:0006355">
    <property type="term" value="P:regulation of DNA-templated transcription"/>
    <property type="evidence" value="ECO:0007669"/>
    <property type="project" value="InterPro"/>
</dbReference>
<dbReference type="FunFam" id="3.30.565.10:FF:000006">
    <property type="entry name" value="Sensor histidine kinase WalK"/>
    <property type="match status" value="1"/>
</dbReference>
<dbReference type="InterPro" id="IPR036097">
    <property type="entry name" value="HisK_dim/P_sf"/>
</dbReference>
<dbReference type="GO" id="GO:0004721">
    <property type="term" value="F:phosphoprotein phosphatase activity"/>
    <property type="evidence" value="ECO:0007669"/>
    <property type="project" value="TreeGrafter"/>
</dbReference>
<dbReference type="Gene3D" id="3.30.565.10">
    <property type="entry name" value="Histidine kinase-like ATPase, C-terminal domain"/>
    <property type="match status" value="1"/>
</dbReference>
<comment type="caution">
    <text evidence="15">The sequence shown here is derived from an EMBL/GenBank/DDBJ whole genome shotgun (WGS) entry which is preliminary data.</text>
</comment>
<dbReference type="Gene3D" id="3.30.450.20">
    <property type="entry name" value="PAS domain"/>
    <property type="match status" value="1"/>
</dbReference>
<reference evidence="15 16" key="1">
    <citation type="submission" date="2018-09" db="EMBL/GenBank/DDBJ databases">
        <title>Genomic Encyclopedia of Archaeal and Bacterial Type Strains, Phase II (KMG-II): from individual species to whole genera.</title>
        <authorList>
            <person name="Goeker M."/>
        </authorList>
    </citation>
    <scope>NUCLEOTIDE SEQUENCE [LARGE SCALE GENOMIC DNA]</scope>
    <source>
        <strain evidence="15 16">DSM 17008</strain>
    </source>
</reference>
<dbReference type="InterPro" id="IPR003661">
    <property type="entry name" value="HisK_dim/P_dom"/>
</dbReference>
<dbReference type="CDD" id="cd00082">
    <property type="entry name" value="HisKA"/>
    <property type="match status" value="1"/>
</dbReference>
<keyword evidence="9" id="KW-0067">ATP-binding</keyword>
<evidence type="ECO:0000256" key="9">
    <source>
        <dbReference type="ARBA" id="ARBA00022840"/>
    </source>
</evidence>
<dbReference type="PROSITE" id="PS50109">
    <property type="entry name" value="HIS_KIN"/>
    <property type="match status" value="1"/>
</dbReference>
<dbReference type="InterPro" id="IPR000014">
    <property type="entry name" value="PAS"/>
</dbReference>
<evidence type="ECO:0000259" key="13">
    <source>
        <dbReference type="PROSITE" id="PS50109"/>
    </source>
</evidence>
<organism evidence="15 16">
    <name type="scientific">Sinobaca qinghaiensis</name>
    <dbReference type="NCBI Taxonomy" id="342944"/>
    <lineage>
        <taxon>Bacteria</taxon>
        <taxon>Bacillati</taxon>
        <taxon>Bacillota</taxon>
        <taxon>Bacilli</taxon>
        <taxon>Bacillales</taxon>
        <taxon>Sporolactobacillaceae</taxon>
        <taxon>Sinobaca</taxon>
    </lineage>
</organism>
<protein>
    <recommendedName>
        <fullName evidence="3">histidine kinase</fullName>
        <ecNumber evidence="3">2.7.13.3</ecNumber>
    </recommendedName>
</protein>
<dbReference type="InterPro" id="IPR050351">
    <property type="entry name" value="BphY/WalK/GraS-like"/>
</dbReference>
<keyword evidence="12" id="KW-1133">Transmembrane helix</keyword>
<evidence type="ECO:0000256" key="8">
    <source>
        <dbReference type="ARBA" id="ARBA00022777"/>
    </source>
</evidence>
<dbReference type="SMART" id="SM00387">
    <property type="entry name" value="HATPase_c"/>
    <property type="match status" value="1"/>
</dbReference>
<evidence type="ECO:0000256" key="7">
    <source>
        <dbReference type="ARBA" id="ARBA00022741"/>
    </source>
</evidence>
<dbReference type="GO" id="GO:0005524">
    <property type="term" value="F:ATP binding"/>
    <property type="evidence" value="ECO:0007669"/>
    <property type="project" value="UniProtKB-KW"/>
</dbReference>
<keyword evidence="8 15" id="KW-0418">Kinase</keyword>
<dbReference type="Pfam" id="PF16736">
    <property type="entry name" value="sCache_like"/>
    <property type="match status" value="1"/>
</dbReference>
<dbReference type="Proteomes" id="UP000285120">
    <property type="component" value="Unassembled WGS sequence"/>
</dbReference>
<accession>A0A419V710</accession>
<dbReference type="Pfam" id="PF00989">
    <property type="entry name" value="PAS"/>
    <property type="match status" value="1"/>
</dbReference>
<keyword evidence="11 12" id="KW-0472">Membrane</keyword>
<comment type="subcellular location">
    <subcellularLocation>
        <location evidence="2">Cell membrane</location>
        <topology evidence="2">Multi-pass membrane protein</topology>
    </subcellularLocation>
</comment>
<evidence type="ECO:0000256" key="11">
    <source>
        <dbReference type="ARBA" id="ARBA00023136"/>
    </source>
</evidence>
<evidence type="ECO:0000313" key="15">
    <source>
        <dbReference type="EMBL" id="RKD75738.1"/>
    </source>
</evidence>
<dbReference type="InterPro" id="IPR036890">
    <property type="entry name" value="HATPase_C_sf"/>
</dbReference>
<evidence type="ECO:0000256" key="4">
    <source>
        <dbReference type="ARBA" id="ARBA00022475"/>
    </source>
</evidence>
<evidence type="ECO:0000256" key="12">
    <source>
        <dbReference type="SAM" id="Phobius"/>
    </source>
</evidence>
<dbReference type="RefSeq" id="WP_120192596.1">
    <property type="nucleotide sequence ID" value="NZ_RAPK01000007.1"/>
</dbReference>
<dbReference type="GO" id="GO:0016036">
    <property type="term" value="P:cellular response to phosphate starvation"/>
    <property type="evidence" value="ECO:0007669"/>
    <property type="project" value="TreeGrafter"/>
</dbReference>
<dbReference type="InterPro" id="IPR005467">
    <property type="entry name" value="His_kinase_dom"/>
</dbReference>
<dbReference type="GO" id="GO:0000155">
    <property type="term" value="F:phosphorelay sensor kinase activity"/>
    <property type="evidence" value="ECO:0007669"/>
    <property type="project" value="InterPro"/>
</dbReference>
<dbReference type="InterPro" id="IPR003660">
    <property type="entry name" value="HAMP_dom"/>
</dbReference>
<keyword evidence="10" id="KW-0902">Two-component regulatory system</keyword>
<dbReference type="PRINTS" id="PR00344">
    <property type="entry name" value="BCTRLSENSOR"/>
</dbReference>
<evidence type="ECO:0000256" key="3">
    <source>
        <dbReference type="ARBA" id="ARBA00012438"/>
    </source>
</evidence>
<feature type="transmembrane region" description="Helical" evidence="12">
    <location>
        <begin position="155"/>
        <end position="175"/>
    </location>
</feature>
<dbReference type="CDD" id="cd00130">
    <property type="entry name" value="PAS"/>
    <property type="match status" value="1"/>
</dbReference>
<dbReference type="SMART" id="SM00091">
    <property type="entry name" value="PAS"/>
    <property type="match status" value="1"/>
</dbReference>
<feature type="transmembrane region" description="Helical" evidence="12">
    <location>
        <begin position="7"/>
        <end position="27"/>
    </location>
</feature>
<dbReference type="CDD" id="cd00075">
    <property type="entry name" value="HATPase"/>
    <property type="match status" value="1"/>
</dbReference>
<dbReference type="InterPro" id="IPR004358">
    <property type="entry name" value="Sig_transdc_His_kin-like_C"/>
</dbReference>
<comment type="catalytic activity">
    <reaction evidence="1">
        <text>ATP + protein L-histidine = ADP + protein N-phospho-L-histidine.</text>
        <dbReference type="EC" id="2.7.13.3"/>
    </reaction>
</comment>
<keyword evidence="12" id="KW-0812">Transmembrane</keyword>
<keyword evidence="6" id="KW-0808">Transferase</keyword>
<evidence type="ECO:0000256" key="6">
    <source>
        <dbReference type="ARBA" id="ARBA00022679"/>
    </source>
</evidence>
<evidence type="ECO:0000259" key="14">
    <source>
        <dbReference type="PROSITE" id="PS50885"/>
    </source>
</evidence>
<feature type="domain" description="HAMP" evidence="14">
    <location>
        <begin position="179"/>
        <end position="231"/>
    </location>
</feature>
<gene>
    <name evidence="15" type="ORF">ATL39_1441</name>
</gene>
<dbReference type="SMART" id="SM00304">
    <property type="entry name" value="HAMP"/>
    <property type="match status" value="1"/>
</dbReference>